<protein>
    <submittedName>
        <fullName evidence="8">Sigma54 specific transcriptional regulator, Fis family</fullName>
    </submittedName>
</protein>
<dbReference type="SUPFAM" id="SSF52540">
    <property type="entry name" value="P-loop containing nucleoside triphosphate hydrolases"/>
    <property type="match status" value="1"/>
</dbReference>
<dbReference type="InterPro" id="IPR003018">
    <property type="entry name" value="GAF"/>
</dbReference>
<dbReference type="Proteomes" id="UP000006250">
    <property type="component" value="Unassembled WGS sequence"/>
</dbReference>
<dbReference type="Pfam" id="PF02954">
    <property type="entry name" value="HTH_8"/>
    <property type="match status" value="1"/>
</dbReference>
<comment type="caution">
    <text evidence="8">The sequence shown here is derived from an EMBL/GenBank/DDBJ whole genome shotgun (WGS) entry which is preliminary data.</text>
</comment>
<dbReference type="PROSITE" id="PS50045">
    <property type="entry name" value="SIGMA54_INTERACT_4"/>
    <property type="match status" value="1"/>
</dbReference>
<dbReference type="Pfam" id="PF25601">
    <property type="entry name" value="AAA_lid_14"/>
    <property type="match status" value="1"/>
</dbReference>
<dbReference type="CDD" id="cd00009">
    <property type="entry name" value="AAA"/>
    <property type="match status" value="1"/>
</dbReference>
<dbReference type="InterPro" id="IPR003593">
    <property type="entry name" value="AAA+_ATPase"/>
</dbReference>
<dbReference type="PANTHER" id="PTHR32071">
    <property type="entry name" value="TRANSCRIPTIONAL REGULATORY PROTEIN"/>
    <property type="match status" value="1"/>
</dbReference>
<evidence type="ECO:0000256" key="3">
    <source>
        <dbReference type="ARBA" id="ARBA00023015"/>
    </source>
</evidence>
<keyword evidence="4" id="KW-0238">DNA-binding</keyword>
<dbReference type="GO" id="GO:0043565">
    <property type="term" value="F:sequence-specific DNA binding"/>
    <property type="evidence" value="ECO:0007669"/>
    <property type="project" value="InterPro"/>
</dbReference>
<dbReference type="SMART" id="SM00065">
    <property type="entry name" value="GAF"/>
    <property type="match status" value="1"/>
</dbReference>
<dbReference type="Gene3D" id="1.10.10.60">
    <property type="entry name" value="Homeodomain-like"/>
    <property type="match status" value="1"/>
</dbReference>
<keyword evidence="9" id="KW-1185">Reference proteome</keyword>
<dbReference type="Gene3D" id="3.30.450.40">
    <property type="match status" value="1"/>
</dbReference>
<dbReference type="FunFam" id="3.40.50.300:FF:000006">
    <property type="entry name" value="DNA-binding transcriptional regulator NtrC"/>
    <property type="match status" value="1"/>
</dbReference>
<gene>
    <name evidence="8" type="ORF">DesfrDRAFT_4103</name>
</gene>
<dbReference type="InterPro" id="IPR025943">
    <property type="entry name" value="Sigma_54_int_dom_ATP-bd_2"/>
</dbReference>
<dbReference type="GO" id="GO:0005524">
    <property type="term" value="F:ATP binding"/>
    <property type="evidence" value="ECO:0007669"/>
    <property type="project" value="UniProtKB-KW"/>
</dbReference>
<dbReference type="PRINTS" id="PR01590">
    <property type="entry name" value="HTHFIS"/>
</dbReference>
<keyword evidence="2" id="KW-0067">ATP-binding</keyword>
<sequence length="507" mass="55910">MPPHTPNFPKALFEELETDKLQRRFLEALVEFQNVERGSLWIKRDDGYQCIEAIGGGQSEQLVGFVVPKDKPSIVGWVIENGRMTIAEPGKDKRHFKDAESGLDVKSTLILCYPLVLKNGEVYGAVEIIDTAHGGSRLNLGKEYLELLEEFVAIGSIALGNALAFADQKNEAQKLKKLLGGIKGETSLVGKSPAFCAALEAARNYSRTDFPVLITGESGTGKELFAREIHAQSARKDKPFLVQNVSAIPDALLESELFGYKKGAFTGADKDKVGLFEAADGGTVFLDEIGDMPLSLQARILRVLQENEVKPLGDAKTRTVDVRVISATNRDLTRAIADGTFREDLFYRLNVLPLKLPPLRERPEDIPELLDYFLARDAGRLCIPQKTLARDALAALKRRPFQGNVREMENLVRYLLATVSGPVIETDDIPPPHEIGQARDSAPAPETTPTSAPGPDLTEYTWESLEHAYALALLEKYKWNVTKAARAAGVNRSTFDSRLRKLGISKE</sequence>
<evidence type="ECO:0000256" key="1">
    <source>
        <dbReference type="ARBA" id="ARBA00022741"/>
    </source>
</evidence>
<evidence type="ECO:0000256" key="6">
    <source>
        <dbReference type="SAM" id="MobiDB-lite"/>
    </source>
</evidence>
<evidence type="ECO:0000259" key="7">
    <source>
        <dbReference type="PROSITE" id="PS50045"/>
    </source>
</evidence>
<dbReference type="InterPro" id="IPR058031">
    <property type="entry name" value="AAA_lid_NorR"/>
</dbReference>
<accession>E1K2K3</accession>
<dbReference type="SUPFAM" id="SSF55781">
    <property type="entry name" value="GAF domain-like"/>
    <property type="match status" value="1"/>
</dbReference>
<dbReference type="InterPro" id="IPR025662">
    <property type="entry name" value="Sigma_54_int_dom_ATP-bd_1"/>
</dbReference>
<reference evidence="8 9" key="1">
    <citation type="submission" date="2010-08" db="EMBL/GenBank/DDBJ databases">
        <title>The draft genome of Desulfovibrio fructosovorans JJ.</title>
        <authorList>
            <consortium name="US DOE Joint Genome Institute (JGI-PGF)"/>
            <person name="Lucas S."/>
            <person name="Copeland A."/>
            <person name="Lapidus A."/>
            <person name="Cheng J.-F."/>
            <person name="Bruce D."/>
            <person name="Goodwin L."/>
            <person name="Pitluck S."/>
            <person name="Land M.L."/>
            <person name="Hauser L."/>
            <person name="Chang Y.-J."/>
            <person name="Jeffries C."/>
            <person name="Wall J.D."/>
            <person name="Stahl D.A."/>
            <person name="Arkin A.P."/>
            <person name="Dehal P."/>
            <person name="Stolyar S.M."/>
            <person name="Hazen T.C."/>
            <person name="Woyke T.J."/>
        </authorList>
    </citation>
    <scope>NUCLEOTIDE SEQUENCE [LARGE SCALE GENOMIC DNA]</scope>
    <source>
        <strain evidence="8 9">JJ</strain>
    </source>
</reference>
<evidence type="ECO:0000313" key="9">
    <source>
        <dbReference type="Proteomes" id="UP000006250"/>
    </source>
</evidence>
<dbReference type="AlphaFoldDB" id="E1K2K3"/>
<dbReference type="EMBL" id="AECZ01000061">
    <property type="protein sequence ID" value="EFL49168.1"/>
    <property type="molecule type" value="Genomic_DNA"/>
</dbReference>
<dbReference type="PROSITE" id="PS00675">
    <property type="entry name" value="SIGMA54_INTERACT_1"/>
    <property type="match status" value="1"/>
</dbReference>
<dbReference type="SMART" id="SM00382">
    <property type="entry name" value="AAA"/>
    <property type="match status" value="1"/>
</dbReference>
<keyword evidence="3" id="KW-0805">Transcription regulation</keyword>
<evidence type="ECO:0000256" key="2">
    <source>
        <dbReference type="ARBA" id="ARBA00022840"/>
    </source>
</evidence>
<evidence type="ECO:0000256" key="4">
    <source>
        <dbReference type="ARBA" id="ARBA00023125"/>
    </source>
</evidence>
<dbReference type="SUPFAM" id="SSF46689">
    <property type="entry name" value="Homeodomain-like"/>
    <property type="match status" value="1"/>
</dbReference>
<dbReference type="InterPro" id="IPR027417">
    <property type="entry name" value="P-loop_NTPase"/>
</dbReference>
<evidence type="ECO:0000313" key="8">
    <source>
        <dbReference type="EMBL" id="EFL49168.1"/>
    </source>
</evidence>
<keyword evidence="5" id="KW-0804">Transcription</keyword>
<organism evidence="8 9">
    <name type="scientific">Solidesulfovibrio fructosivorans JJ]</name>
    <dbReference type="NCBI Taxonomy" id="596151"/>
    <lineage>
        <taxon>Bacteria</taxon>
        <taxon>Pseudomonadati</taxon>
        <taxon>Thermodesulfobacteriota</taxon>
        <taxon>Desulfovibrionia</taxon>
        <taxon>Desulfovibrionales</taxon>
        <taxon>Desulfovibrionaceae</taxon>
        <taxon>Solidesulfovibrio</taxon>
    </lineage>
</organism>
<feature type="region of interest" description="Disordered" evidence="6">
    <location>
        <begin position="426"/>
        <end position="458"/>
    </location>
</feature>
<feature type="domain" description="Sigma-54 factor interaction" evidence="7">
    <location>
        <begin position="188"/>
        <end position="417"/>
    </location>
</feature>
<name>E1K2K3_SOLFR</name>
<dbReference type="InterPro" id="IPR002078">
    <property type="entry name" value="Sigma_54_int"/>
</dbReference>
<evidence type="ECO:0000256" key="5">
    <source>
        <dbReference type="ARBA" id="ARBA00023163"/>
    </source>
</evidence>
<dbReference type="OrthoDB" id="9763792at2"/>
<feature type="compositionally biased region" description="Low complexity" evidence="6">
    <location>
        <begin position="442"/>
        <end position="455"/>
    </location>
</feature>
<dbReference type="PROSITE" id="PS00676">
    <property type="entry name" value="SIGMA54_INTERACT_2"/>
    <property type="match status" value="1"/>
</dbReference>
<dbReference type="RefSeq" id="WP_005997145.1">
    <property type="nucleotide sequence ID" value="NZ_AECZ01000061.1"/>
</dbReference>
<dbReference type="Pfam" id="PF00158">
    <property type="entry name" value="Sigma54_activat"/>
    <property type="match status" value="1"/>
</dbReference>
<keyword evidence="1" id="KW-0547">Nucleotide-binding</keyword>
<proteinExistence type="predicted"/>
<dbReference type="STRING" id="596151.DesfrDRAFT_4103"/>
<dbReference type="InterPro" id="IPR009057">
    <property type="entry name" value="Homeodomain-like_sf"/>
</dbReference>
<dbReference type="InterPro" id="IPR002197">
    <property type="entry name" value="HTH_Fis"/>
</dbReference>
<dbReference type="eggNOG" id="COG3829">
    <property type="taxonomic scope" value="Bacteria"/>
</dbReference>
<dbReference type="Gene3D" id="3.40.50.300">
    <property type="entry name" value="P-loop containing nucleotide triphosphate hydrolases"/>
    <property type="match status" value="1"/>
</dbReference>
<dbReference type="GO" id="GO:0006355">
    <property type="term" value="P:regulation of DNA-templated transcription"/>
    <property type="evidence" value="ECO:0007669"/>
    <property type="project" value="InterPro"/>
</dbReference>
<dbReference type="Gene3D" id="1.10.8.60">
    <property type="match status" value="1"/>
</dbReference>
<dbReference type="Pfam" id="PF13185">
    <property type="entry name" value="GAF_2"/>
    <property type="match status" value="1"/>
</dbReference>
<dbReference type="InterPro" id="IPR029016">
    <property type="entry name" value="GAF-like_dom_sf"/>
</dbReference>